<feature type="transmembrane region" description="Helical" evidence="2">
    <location>
        <begin position="272"/>
        <end position="294"/>
    </location>
</feature>
<evidence type="ECO:0000313" key="5">
    <source>
        <dbReference type="Proteomes" id="UP001217089"/>
    </source>
</evidence>
<dbReference type="InterPro" id="IPR036719">
    <property type="entry name" value="Neuro-gated_channel_TM_sf"/>
</dbReference>
<feature type="transmembrane region" description="Helical" evidence="2">
    <location>
        <begin position="175"/>
        <end position="197"/>
    </location>
</feature>
<keyword evidence="2" id="KW-1133">Transmembrane helix</keyword>
<dbReference type="Gene3D" id="2.70.170.10">
    <property type="entry name" value="Neurotransmitter-gated ion-channel ligand-binding domain"/>
    <property type="match status" value="1"/>
</dbReference>
<name>A0ABQ9F4H1_TEGGR</name>
<dbReference type="InterPro" id="IPR036734">
    <property type="entry name" value="Neur_chan_lig-bd_sf"/>
</dbReference>
<dbReference type="EMBL" id="JARBDR010000573">
    <property type="protein sequence ID" value="KAJ8311110.1"/>
    <property type="molecule type" value="Genomic_DNA"/>
</dbReference>
<gene>
    <name evidence="4" type="ORF">KUTeg_011338</name>
</gene>
<dbReference type="Gene3D" id="1.20.58.390">
    <property type="entry name" value="Neurotransmitter-gated ion-channel transmembrane domain"/>
    <property type="match status" value="1"/>
</dbReference>
<evidence type="ECO:0000256" key="1">
    <source>
        <dbReference type="ARBA" id="ARBA00004141"/>
    </source>
</evidence>
<feature type="domain" description="Neurotransmitter-gated ion-channel transmembrane" evidence="3">
    <location>
        <begin position="186"/>
        <end position="260"/>
    </location>
</feature>
<comment type="caution">
    <text evidence="4">The sequence shown here is derived from an EMBL/GenBank/DDBJ whole genome shotgun (WGS) entry which is preliminary data.</text>
</comment>
<dbReference type="SUPFAM" id="SSF90112">
    <property type="entry name" value="Neurotransmitter-gated ion-channel transmembrane pore"/>
    <property type="match status" value="1"/>
</dbReference>
<dbReference type="PANTHER" id="PTHR18945">
    <property type="entry name" value="NEUROTRANSMITTER GATED ION CHANNEL"/>
    <property type="match status" value="1"/>
</dbReference>
<comment type="subcellular location">
    <subcellularLocation>
        <location evidence="1">Membrane</location>
        <topology evidence="1">Multi-pass membrane protein</topology>
    </subcellularLocation>
</comment>
<protein>
    <recommendedName>
        <fullName evidence="3">Neurotransmitter-gated ion-channel transmembrane domain-containing protein</fullName>
    </recommendedName>
</protein>
<feature type="transmembrane region" description="Helical" evidence="2">
    <location>
        <begin position="239"/>
        <end position="260"/>
    </location>
</feature>
<dbReference type="Proteomes" id="UP001217089">
    <property type="component" value="Unassembled WGS sequence"/>
</dbReference>
<evidence type="ECO:0000256" key="2">
    <source>
        <dbReference type="SAM" id="Phobius"/>
    </source>
</evidence>
<proteinExistence type="predicted"/>
<sequence>MLLYNKNIYNFFQKTVFVKIVFLKISDIDTLNANNIKPDKYWNPSLLIQNTAGDPKETKWTEIRYGKEGEAFIVEKRRLKGTFTENLELEDFPFDNQDLSINISSELTNEELILKEDDQDLSRLNVSCLVDEQEWHLSDLVEAEERMLKKEFSEAKNIAYPGLVVKCVATRRPGFFVWNILIIMTIISSLSFCSFVVDRDLPQRRLQLGFTLTLTGVAFRFVTNQSLPKISYLTKLDKYILFSMIFNYLVSIWHAIITFFEYDLDLQRWLDFGAFIFFLTVYILFQIFFVLIVVTKVRYLPQDKNRQIKTEIKTFKKPDLE</sequence>
<accession>A0ABQ9F4H1</accession>
<reference evidence="4 5" key="1">
    <citation type="submission" date="2022-12" db="EMBL/GenBank/DDBJ databases">
        <title>Chromosome-level genome of Tegillarca granosa.</title>
        <authorList>
            <person name="Kim J."/>
        </authorList>
    </citation>
    <scope>NUCLEOTIDE SEQUENCE [LARGE SCALE GENOMIC DNA]</scope>
    <source>
        <strain evidence="4">Teg-2019</strain>
        <tissue evidence="4">Adductor muscle</tissue>
    </source>
</reference>
<evidence type="ECO:0000259" key="3">
    <source>
        <dbReference type="Pfam" id="PF02932"/>
    </source>
</evidence>
<dbReference type="InterPro" id="IPR038050">
    <property type="entry name" value="Neuro_actylchol_rec"/>
</dbReference>
<dbReference type="InterPro" id="IPR006029">
    <property type="entry name" value="Neurotrans-gated_channel_TM"/>
</dbReference>
<organism evidence="4 5">
    <name type="scientific">Tegillarca granosa</name>
    <name type="common">Malaysian cockle</name>
    <name type="synonym">Anadara granosa</name>
    <dbReference type="NCBI Taxonomy" id="220873"/>
    <lineage>
        <taxon>Eukaryota</taxon>
        <taxon>Metazoa</taxon>
        <taxon>Spiralia</taxon>
        <taxon>Lophotrochozoa</taxon>
        <taxon>Mollusca</taxon>
        <taxon>Bivalvia</taxon>
        <taxon>Autobranchia</taxon>
        <taxon>Pteriomorphia</taxon>
        <taxon>Arcoida</taxon>
        <taxon>Arcoidea</taxon>
        <taxon>Arcidae</taxon>
        <taxon>Tegillarca</taxon>
    </lineage>
</organism>
<keyword evidence="5" id="KW-1185">Reference proteome</keyword>
<keyword evidence="2" id="KW-0812">Transmembrane</keyword>
<keyword evidence="2" id="KW-0472">Membrane</keyword>
<dbReference type="InterPro" id="IPR006201">
    <property type="entry name" value="Neur_channel"/>
</dbReference>
<evidence type="ECO:0000313" key="4">
    <source>
        <dbReference type="EMBL" id="KAJ8311110.1"/>
    </source>
</evidence>
<dbReference type="Pfam" id="PF02932">
    <property type="entry name" value="Neur_chan_memb"/>
    <property type="match status" value="1"/>
</dbReference>